<dbReference type="Proteomes" id="UP000248714">
    <property type="component" value="Unassembled WGS sequence"/>
</dbReference>
<accession>A0ABX9DVV5</accession>
<protein>
    <submittedName>
        <fullName evidence="1">Uncharacterized protein</fullName>
    </submittedName>
</protein>
<dbReference type="EMBL" id="QLTT01000016">
    <property type="protein sequence ID" value="RAS59010.1"/>
    <property type="molecule type" value="Genomic_DNA"/>
</dbReference>
<evidence type="ECO:0000313" key="2">
    <source>
        <dbReference type="Proteomes" id="UP000248714"/>
    </source>
</evidence>
<dbReference type="RefSeq" id="WP_146772089.1">
    <property type="nucleotide sequence ID" value="NZ_QLTT01000016.1"/>
</dbReference>
<gene>
    <name evidence="1" type="ORF">C8D87_11663</name>
</gene>
<name>A0ABX9DVV5_9PSEU</name>
<sequence>MLDRAGHTVDLSDADARFRQWMHDNLSHAADHFGLTVAGQASGGVEGKQWTLAAPLRKLVETL</sequence>
<comment type="caution">
    <text evidence="1">The sequence shown here is derived from an EMBL/GenBank/DDBJ whole genome shotgun (WGS) entry which is preliminary data.</text>
</comment>
<evidence type="ECO:0000313" key="1">
    <source>
        <dbReference type="EMBL" id="RAS59010.1"/>
    </source>
</evidence>
<proteinExistence type="predicted"/>
<organism evidence="1 2">
    <name type="scientific">Lentzea atacamensis</name>
    <dbReference type="NCBI Taxonomy" id="531938"/>
    <lineage>
        <taxon>Bacteria</taxon>
        <taxon>Bacillati</taxon>
        <taxon>Actinomycetota</taxon>
        <taxon>Actinomycetes</taxon>
        <taxon>Pseudonocardiales</taxon>
        <taxon>Pseudonocardiaceae</taxon>
        <taxon>Lentzea</taxon>
    </lineage>
</organism>
<reference evidence="1 2" key="1">
    <citation type="submission" date="2018-06" db="EMBL/GenBank/DDBJ databases">
        <title>Genomic Encyclopedia of Type Strains, Phase IV (KMG-IV): sequencing the most valuable type-strain genomes for metagenomic binning, comparative biology and taxonomic classification.</title>
        <authorList>
            <person name="Goeker M."/>
        </authorList>
    </citation>
    <scope>NUCLEOTIDE SEQUENCE [LARGE SCALE GENOMIC DNA]</scope>
    <source>
        <strain evidence="1 2">DSM 45479</strain>
    </source>
</reference>
<keyword evidence="2" id="KW-1185">Reference proteome</keyword>